<feature type="chain" id="PRO_5033111632" evidence="2">
    <location>
        <begin position="19"/>
        <end position="461"/>
    </location>
</feature>
<keyword evidence="3" id="KW-0175">Coiled coil</keyword>
<sequence length="461" mass="48538">MRSVLVRSTAVLALAACASVPAPGREAEAEAALPASYRIATDGTATPALWWRAFGEPELADYVERALSQNLDLTASTARVAQARARLRIAGASLLPSVNASVGAQTSYSGAEQQRLVDGFVTTESWRTATSGSVQISYELDLFGANRAGRRSAAASYDAQRYADDALRITTAADTASAYFSVLAGAQSLAIAQSSLEALERISRIVQLRYDEGAVSGQDLARQRAEVAQARSQIPSLEAQLDASRQALALLLAEAVPPAPLENRDLLSFNVPTIATGLPADLLLRRPDLRSAQANLAAADADVAAARAALFPSIDLSASVGTSSLSDPAATASFAGSLVQPIFQGGRLRGQLAERLARLDELDADYRRTVLTAFQEVERALSGLQASAAQEQALITAAEAAAEAFRIAQVRYEDGADDLLNLLDAERSLSSARSGLVTARFDRLTAALDLFRALGGDWSSS</sequence>
<dbReference type="Gene3D" id="2.20.200.10">
    <property type="entry name" value="Outer membrane efflux proteins (OEP)"/>
    <property type="match status" value="1"/>
</dbReference>
<dbReference type="GO" id="GO:0005886">
    <property type="term" value="C:plasma membrane"/>
    <property type="evidence" value="ECO:0007669"/>
    <property type="project" value="UniProtKB-SubCell"/>
</dbReference>
<comment type="subcellular location">
    <subcellularLocation>
        <location evidence="2">Cell membrane</location>
        <topology evidence="2">Lipid-anchor</topology>
    </subcellularLocation>
</comment>
<dbReference type="PANTHER" id="PTHR30203">
    <property type="entry name" value="OUTER MEMBRANE CATION EFFLUX PROTEIN"/>
    <property type="match status" value="1"/>
</dbReference>
<dbReference type="Proteomes" id="UP000563524">
    <property type="component" value="Unassembled WGS sequence"/>
</dbReference>
<comment type="similarity">
    <text evidence="1 2">Belongs to the outer membrane factor (OMF) (TC 1.B.17) family.</text>
</comment>
<evidence type="ECO:0000313" key="5">
    <source>
        <dbReference type="Proteomes" id="UP000563524"/>
    </source>
</evidence>
<evidence type="ECO:0000256" key="2">
    <source>
        <dbReference type="RuleBase" id="RU362097"/>
    </source>
</evidence>
<protein>
    <submittedName>
        <fullName evidence="4">NodT family efflux transporter outer membrane factor (OMF) lipoprotein</fullName>
    </submittedName>
</protein>
<dbReference type="SUPFAM" id="SSF56954">
    <property type="entry name" value="Outer membrane efflux proteins (OEP)"/>
    <property type="match status" value="1"/>
</dbReference>
<keyword evidence="2 4" id="KW-0449">Lipoprotein</keyword>
<keyword evidence="2" id="KW-0564">Palmitate</keyword>
<proteinExistence type="inferred from homology"/>
<evidence type="ECO:0000313" key="4">
    <source>
        <dbReference type="EMBL" id="MBB4660416.1"/>
    </source>
</evidence>
<feature type="signal peptide" evidence="2">
    <location>
        <begin position="1"/>
        <end position="18"/>
    </location>
</feature>
<keyword evidence="5" id="KW-1185">Reference proteome</keyword>
<dbReference type="Pfam" id="PF02321">
    <property type="entry name" value="OEP"/>
    <property type="match status" value="2"/>
</dbReference>
<dbReference type="PANTHER" id="PTHR30203:SF33">
    <property type="entry name" value="BLR4455 PROTEIN"/>
    <property type="match status" value="1"/>
</dbReference>
<reference evidence="4 5" key="1">
    <citation type="submission" date="2020-08" db="EMBL/GenBank/DDBJ databases">
        <title>Genomic Encyclopedia of Type Strains, Phase IV (KMG-IV): sequencing the most valuable type-strain genomes for metagenomic binning, comparative biology and taxonomic classification.</title>
        <authorList>
            <person name="Goeker M."/>
        </authorList>
    </citation>
    <scope>NUCLEOTIDE SEQUENCE [LARGE SCALE GENOMIC DNA]</scope>
    <source>
        <strain evidence="4 5">DSM 102850</strain>
    </source>
</reference>
<dbReference type="EMBL" id="JACHOB010000012">
    <property type="protein sequence ID" value="MBB4660416.1"/>
    <property type="molecule type" value="Genomic_DNA"/>
</dbReference>
<dbReference type="Gene3D" id="1.20.1600.10">
    <property type="entry name" value="Outer membrane efflux proteins (OEP)"/>
    <property type="match status" value="1"/>
</dbReference>
<keyword evidence="2" id="KW-1134">Transmembrane beta strand</keyword>
<accession>A0A840I656</accession>
<dbReference type="InterPro" id="IPR010131">
    <property type="entry name" value="MdtP/NodT-like"/>
</dbReference>
<keyword evidence="2" id="KW-0812">Transmembrane</keyword>
<dbReference type="InterPro" id="IPR003423">
    <property type="entry name" value="OMP_efflux"/>
</dbReference>
<dbReference type="NCBIfam" id="TIGR01845">
    <property type="entry name" value="outer_NodT"/>
    <property type="match status" value="1"/>
</dbReference>
<dbReference type="AlphaFoldDB" id="A0A840I656"/>
<gene>
    <name evidence="4" type="ORF">GGQ59_002968</name>
</gene>
<evidence type="ECO:0000256" key="3">
    <source>
        <dbReference type="SAM" id="Coils"/>
    </source>
</evidence>
<keyword evidence="2" id="KW-0732">Signal</keyword>
<organism evidence="4 5">
    <name type="scientific">Parvularcula dongshanensis</name>
    <dbReference type="NCBI Taxonomy" id="1173995"/>
    <lineage>
        <taxon>Bacteria</taxon>
        <taxon>Pseudomonadati</taxon>
        <taxon>Pseudomonadota</taxon>
        <taxon>Alphaproteobacteria</taxon>
        <taxon>Parvularculales</taxon>
        <taxon>Parvularculaceae</taxon>
        <taxon>Parvularcula</taxon>
    </lineage>
</organism>
<evidence type="ECO:0000256" key="1">
    <source>
        <dbReference type="ARBA" id="ARBA00007613"/>
    </source>
</evidence>
<dbReference type="RefSeq" id="WP_183819940.1">
    <property type="nucleotide sequence ID" value="NZ_JACHOB010000012.1"/>
</dbReference>
<dbReference type="GO" id="GO:0015562">
    <property type="term" value="F:efflux transmembrane transporter activity"/>
    <property type="evidence" value="ECO:0007669"/>
    <property type="project" value="InterPro"/>
</dbReference>
<keyword evidence="2" id="KW-0472">Membrane</keyword>
<feature type="coiled-coil region" evidence="3">
    <location>
        <begin position="220"/>
        <end position="247"/>
    </location>
</feature>
<comment type="caution">
    <text evidence="4">The sequence shown here is derived from an EMBL/GenBank/DDBJ whole genome shotgun (WGS) entry which is preliminary data.</text>
</comment>
<name>A0A840I656_9PROT</name>